<dbReference type="InterPro" id="IPR051205">
    <property type="entry name" value="UbiH/COQ6_monooxygenase"/>
</dbReference>
<evidence type="ECO:0000259" key="8">
    <source>
        <dbReference type="Pfam" id="PF01494"/>
    </source>
</evidence>
<dbReference type="Gene3D" id="3.50.50.60">
    <property type="entry name" value="FAD/NAD(P)-binding domain"/>
    <property type="match status" value="2"/>
</dbReference>
<dbReference type="Pfam" id="PF01494">
    <property type="entry name" value="FAD_binding_3"/>
    <property type="match status" value="1"/>
</dbReference>
<accession>A0A9X2L6G1</accession>
<dbReference type="InterPro" id="IPR018168">
    <property type="entry name" value="Ubi_Hdrlase_CS"/>
</dbReference>
<dbReference type="EMBL" id="JANIBC010000001">
    <property type="protein sequence ID" value="MCQ8183979.1"/>
    <property type="molecule type" value="Genomic_DNA"/>
</dbReference>
<keyword evidence="7 9" id="KW-0503">Monooxygenase</keyword>
<evidence type="ECO:0000256" key="3">
    <source>
        <dbReference type="ARBA" id="ARBA00005349"/>
    </source>
</evidence>
<keyword evidence="5" id="KW-0274">FAD</keyword>
<evidence type="ECO:0000256" key="1">
    <source>
        <dbReference type="ARBA" id="ARBA00001974"/>
    </source>
</evidence>
<evidence type="ECO:0000256" key="4">
    <source>
        <dbReference type="ARBA" id="ARBA00022630"/>
    </source>
</evidence>
<keyword evidence="6" id="KW-0560">Oxidoreductase</keyword>
<dbReference type="GO" id="GO:0004497">
    <property type="term" value="F:monooxygenase activity"/>
    <property type="evidence" value="ECO:0007669"/>
    <property type="project" value="UniProtKB-KW"/>
</dbReference>
<dbReference type="InterPro" id="IPR036188">
    <property type="entry name" value="FAD/NAD-bd_sf"/>
</dbReference>
<dbReference type="GO" id="GO:0071949">
    <property type="term" value="F:FAD binding"/>
    <property type="evidence" value="ECO:0007669"/>
    <property type="project" value="InterPro"/>
</dbReference>
<dbReference type="FunFam" id="3.50.50.60:FF:000021">
    <property type="entry name" value="Ubiquinone biosynthesis monooxygenase COQ6"/>
    <property type="match status" value="1"/>
</dbReference>
<dbReference type="PANTHER" id="PTHR43876">
    <property type="entry name" value="UBIQUINONE BIOSYNTHESIS MONOOXYGENASE COQ6, MITOCHONDRIAL"/>
    <property type="match status" value="1"/>
</dbReference>
<feature type="domain" description="FAD-binding" evidence="8">
    <location>
        <begin position="5"/>
        <end position="330"/>
    </location>
</feature>
<sequence length="414" mass="44823">MTERHDVCVVGAGLTGRLLALALAHQGLDVMLADRAEAGTPSDDGRTTALAYASVRLFKRLGLWETLGPKAEPITDILVSNGEPRDRFRRGGLFGGQLHFPSTLLGNTPEESEPALGYIVENKDMVEAMRAASEASPIIERYRAEVDHYDTSEPGCGTVHFTNGECAEVALVAACDGRRSPLRQQAGLKTLGWHYNQRAIIVNLSCEKPHHGVAHEVFYPDGPFAILPMRGNMVSIVWTEKEAAAKSYLALDDEAFLAAVAERVGDHLGKLTLASKRQSFPLSLLYAPKLTAERLVLAGDAAHGIHPIAGQGFNLGVKDVAALADVLCKARQTGLDLGHGTVLARYDRWRRFDSTALALGTDSLVRLFSGSFAPLKHARGLGLGLVQRSDMARRFFMRVSGADLGELPRLMQPL</sequence>
<dbReference type="PRINTS" id="PR00420">
    <property type="entry name" value="RNGMNOXGNASE"/>
</dbReference>
<evidence type="ECO:0000256" key="6">
    <source>
        <dbReference type="ARBA" id="ARBA00023002"/>
    </source>
</evidence>
<dbReference type="SUPFAM" id="SSF51905">
    <property type="entry name" value="FAD/NAD(P)-binding domain"/>
    <property type="match status" value="1"/>
</dbReference>
<proteinExistence type="inferred from homology"/>
<dbReference type="Proteomes" id="UP001142610">
    <property type="component" value="Unassembled WGS sequence"/>
</dbReference>
<name>A0A9X2L6G1_9PROT</name>
<protein>
    <submittedName>
        <fullName evidence="9">FAD-dependent monooxygenase</fullName>
    </submittedName>
</protein>
<comment type="similarity">
    <text evidence="3">Belongs to the UbiH/COQ6 family.</text>
</comment>
<evidence type="ECO:0000313" key="9">
    <source>
        <dbReference type="EMBL" id="MCQ8183979.1"/>
    </source>
</evidence>
<dbReference type="InterPro" id="IPR010971">
    <property type="entry name" value="UbiH/COQ6"/>
</dbReference>
<keyword evidence="10" id="KW-1185">Reference proteome</keyword>
<organism evidence="9 10">
    <name type="scientific">Parvularcula maris</name>
    <dbReference type="NCBI Taxonomy" id="2965077"/>
    <lineage>
        <taxon>Bacteria</taxon>
        <taxon>Pseudomonadati</taxon>
        <taxon>Pseudomonadota</taxon>
        <taxon>Alphaproteobacteria</taxon>
        <taxon>Parvularculales</taxon>
        <taxon>Parvularculaceae</taxon>
        <taxon>Parvularcula</taxon>
    </lineage>
</organism>
<dbReference type="GO" id="GO:0006744">
    <property type="term" value="P:ubiquinone biosynthetic process"/>
    <property type="evidence" value="ECO:0007669"/>
    <property type="project" value="InterPro"/>
</dbReference>
<dbReference type="GO" id="GO:0016705">
    <property type="term" value="F:oxidoreductase activity, acting on paired donors, with incorporation or reduction of molecular oxygen"/>
    <property type="evidence" value="ECO:0007669"/>
    <property type="project" value="InterPro"/>
</dbReference>
<evidence type="ECO:0000256" key="5">
    <source>
        <dbReference type="ARBA" id="ARBA00022827"/>
    </source>
</evidence>
<dbReference type="PROSITE" id="PS01304">
    <property type="entry name" value="UBIH"/>
    <property type="match status" value="1"/>
</dbReference>
<dbReference type="AlphaFoldDB" id="A0A9X2L6G1"/>
<comment type="cofactor">
    <cofactor evidence="1">
        <name>FAD</name>
        <dbReference type="ChEBI" id="CHEBI:57692"/>
    </cofactor>
</comment>
<dbReference type="RefSeq" id="WP_256617782.1">
    <property type="nucleotide sequence ID" value="NZ_JANIBC010000001.1"/>
</dbReference>
<dbReference type="PANTHER" id="PTHR43876:SF7">
    <property type="entry name" value="UBIQUINONE BIOSYNTHESIS MONOOXYGENASE COQ6, MITOCHONDRIAL"/>
    <property type="match status" value="1"/>
</dbReference>
<keyword evidence="4" id="KW-0285">Flavoprotein</keyword>
<comment type="caution">
    <text evidence="9">The sequence shown here is derived from an EMBL/GenBank/DDBJ whole genome shotgun (WGS) entry which is preliminary data.</text>
</comment>
<comment type="pathway">
    <text evidence="2">Cofactor biosynthesis; ubiquinone biosynthesis.</text>
</comment>
<dbReference type="InterPro" id="IPR002938">
    <property type="entry name" value="FAD-bd"/>
</dbReference>
<evidence type="ECO:0000256" key="2">
    <source>
        <dbReference type="ARBA" id="ARBA00004749"/>
    </source>
</evidence>
<reference evidence="9" key="1">
    <citation type="submission" date="2022-07" db="EMBL/GenBank/DDBJ databases">
        <title>Parvularcula maris sp. nov., an algicidal bacterium isolated from seawater.</title>
        <authorList>
            <person name="Li F."/>
        </authorList>
    </citation>
    <scope>NUCLEOTIDE SEQUENCE</scope>
    <source>
        <strain evidence="9">BGMRC 0090</strain>
    </source>
</reference>
<evidence type="ECO:0000313" key="10">
    <source>
        <dbReference type="Proteomes" id="UP001142610"/>
    </source>
</evidence>
<gene>
    <name evidence="9" type="ORF">NOG11_01130</name>
</gene>
<dbReference type="NCBIfam" id="TIGR01988">
    <property type="entry name" value="Ubi-OHases"/>
    <property type="match status" value="1"/>
</dbReference>
<evidence type="ECO:0000256" key="7">
    <source>
        <dbReference type="ARBA" id="ARBA00023033"/>
    </source>
</evidence>
<dbReference type="GO" id="GO:0110142">
    <property type="term" value="C:ubiquinone biosynthesis complex"/>
    <property type="evidence" value="ECO:0007669"/>
    <property type="project" value="UniProtKB-ARBA"/>
</dbReference>